<gene>
    <name evidence="11" type="ORF">DM860_004763</name>
</gene>
<dbReference type="Pfam" id="PF01040">
    <property type="entry name" value="UbiA"/>
    <property type="match status" value="1"/>
</dbReference>
<feature type="transmembrane region" description="Helical" evidence="10">
    <location>
        <begin position="341"/>
        <end position="361"/>
    </location>
</feature>
<dbReference type="PANTHER" id="PTHR43009:SF6">
    <property type="entry name" value="HOMOGENTISATE PHYTYLTRANSFERASE 1, CHLOROPLASTIC"/>
    <property type="match status" value="1"/>
</dbReference>
<evidence type="ECO:0000313" key="11">
    <source>
        <dbReference type="EMBL" id="RAL46484.1"/>
    </source>
</evidence>
<dbReference type="NCBIfam" id="NF009525">
    <property type="entry name" value="PRK12887.1"/>
    <property type="match status" value="1"/>
</dbReference>
<evidence type="ECO:0000256" key="6">
    <source>
        <dbReference type="ARBA" id="ARBA00022692"/>
    </source>
</evidence>
<evidence type="ECO:0000256" key="8">
    <source>
        <dbReference type="ARBA" id="ARBA00022989"/>
    </source>
</evidence>
<dbReference type="InterPro" id="IPR000537">
    <property type="entry name" value="UbiA_prenyltransferase"/>
</dbReference>
<evidence type="ECO:0000256" key="1">
    <source>
        <dbReference type="ARBA" id="ARBA00004508"/>
    </source>
</evidence>
<reference evidence="11 12" key="1">
    <citation type="submission" date="2018-06" db="EMBL/GenBank/DDBJ databases">
        <title>The Genome of Cuscuta australis (Dodder) Provides Insight into the Evolution of Plant Parasitism.</title>
        <authorList>
            <person name="Liu H."/>
        </authorList>
    </citation>
    <scope>NUCLEOTIDE SEQUENCE [LARGE SCALE GENOMIC DNA]</scope>
    <source>
        <strain evidence="12">cv. Yunnan</strain>
        <tissue evidence="11">Vines</tissue>
    </source>
</reference>
<dbReference type="AlphaFoldDB" id="A0A328DLK4"/>
<dbReference type="InterPro" id="IPR044502">
    <property type="entry name" value="AtHST-like"/>
</dbReference>
<accession>A0A328DLK4</accession>
<sequence>MSTAAGSLVSPLFRHHSDSYRIPQVSKWKTWNGRAQYLEMPMHFQRRLSTEQHHRSSAGSINSFRSRLKARFTVNASSDHPLEFESSNNPLKSIQGTVDAFYRFSRPHTVIGTALSIVSVSLLAVEKLSDISPLFFTGVLEVSFKCLLSRQSAYVVLQFVHWNIFMQAIVPALLMNIYIVGLNQLSDIEIDKVNKPYLPLASGEYSVKTGVLIISSFAVMSFWLASVVRSWPLFWALLISFGLGTAYSINLPLLRWKRIALVAAMCILAVRAVIVQMAFYLHIQTHVYGRPAVFSKPLIFATAFMSFFSVVIALFKDIPDIVGDKIFGIRSFTVRLGQERVFWICISLLQMAYFVAILVGASSSCTWSKYLTVFGHAALALILWSNARSMDFSRKEAITSFYMFIWKLFYAEYLLIPFVRGETIVRLCDTQQLAGGTLDGGEAPVPFAGKWPSETNFDI</sequence>
<keyword evidence="6 10" id="KW-0812">Transmembrane</keyword>
<evidence type="ECO:0000256" key="9">
    <source>
        <dbReference type="ARBA" id="ARBA00023136"/>
    </source>
</evidence>
<keyword evidence="7" id="KW-0809">Transit peptide</keyword>
<keyword evidence="12" id="KW-1185">Reference proteome</keyword>
<comment type="caution">
    <text evidence="11">The sequence shown here is derived from an EMBL/GenBank/DDBJ whole genome shotgun (WGS) entry which is preliminary data.</text>
</comment>
<feature type="transmembrane region" description="Helical" evidence="10">
    <location>
        <begin position="164"/>
        <end position="185"/>
    </location>
</feature>
<evidence type="ECO:0008006" key="13">
    <source>
        <dbReference type="Google" id="ProtNLM"/>
    </source>
</evidence>
<feature type="transmembrane region" description="Helical" evidence="10">
    <location>
        <begin position="397"/>
        <end position="416"/>
    </location>
</feature>
<dbReference type="PANTHER" id="PTHR43009">
    <property type="entry name" value="HOMOGENTISATE SOLANESYLTRANSFERASE, CHLOROPLASTIC"/>
    <property type="match status" value="1"/>
</dbReference>
<dbReference type="GO" id="GO:0031969">
    <property type="term" value="C:chloroplast membrane"/>
    <property type="evidence" value="ECO:0007669"/>
    <property type="project" value="UniProtKB-SubCell"/>
</dbReference>
<evidence type="ECO:0000256" key="2">
    <source>
        <dbReference type="ARBA" id="ARBA00005985"/>
    </source>
</evidence>
<dbReference type="Gene3D" id="1.10.357.140">
    <property type="entry name" value="UbiA prenyltransferase"/>
    <property type="match status" value="1"/>
</dbReference>
<feature type="transmembrane region" description="Helical" evidence="10">
    <location>
        <begin position="367"/>
        <end position="385"/>
    </location>
</feature>
<evidence type="ECO:0000256" key="5">
    <source>
        <dbReference type="ARBA" id="ARBA00022679"/>
    </source>
</evidence>
<name>A0A328DLK4_9ASTE</name>
<feature type="transmembrane region" description="Helical" evidence="10">
    <location>
        <begin position="298"/>
        <end position="315"/>
    </location>
</feature>
<evidence type="ECO:0000313" key="12">
    <source>
        <dbReference type="Proteomes" id="UP000249390"/>
    </source>
</evidence>
<keyword evidence="5" id="KW-0808">Transferase</keyword>
<feature type="transmembrane region" description="Helical" evidence="10">
    <location>
        <begin position="231"/>
        <end position="249"/>
    </location>
</feature>
<keyword evidence="3" id="KW-0150">Chloroplast</keyword>
<feature type="transmembrane region" description="Helical" evidence="10">
    <location>
        <begin position="205"/>
        <end position="225"/>
    </location>
</feature>
<evidence type="ECO:0000256" key="10">
    <source>
        <dbReference type="SAM" id="Phobius"/>
    </source>
</evidence>
<comment type="subcellular location">
    <subcellularLocation>
        <location evidence="1">Plastid</location>
        <location evidence="1">Chloroplast membrane</location>
        <topology evidence="1">Multi-pass membrane protein</topology>
    </subcellularLocation>
</comment>
<dbReference type="CDD" id="cd13960">
    <property type="entry name" value="PT_UbiA_HPT1"/>
    <property type="match status" value="1"/>
</dbReference>
<dbReference type="Proteomes" id="UP000249390">
    <property type="component" value="Unassembled WGS sequence"/>
</dbReference>
<dbReference type="EMBL" id="NQVE01000122">
    <property type="protein sequence ID" value="RAL46484.1"/>
    <property type="molecule type" value="Genomic_DNA"/>
</dbReference>
<comment type="similarity">
    <text evidence="2">Belongs to the UbiA prenyltransferase family.</text>
</comment>
<keyword evidence="4" id="KW-0934">Plastid</keyword>
<keyword evidence="8 10" id="KW-1133">Transmembrane helix</keyword>
<dbReference type="GO" id="GO:0004659">
    <property type="term" value="F:prenyltransferase activity"/>
    <property type="evidence" value="ECO:0007669"/>
    <property type="project" value="InterPro"/>
</dbReference>
<protein>
    <recommendedName>
        <fullName evidence="13">Homogentisate phytyltransferase</fullName>
    </recommendedName>
</protein>
<evidence type="ECO:0000256" key="4">
    <source>
        <dbReference type="ARBA" id="ARBA00022640"/>
    </source>
</evidence>
<keyword evidence="9 10" id="KW-0472">Membrane</keyword>
<evidence type="ECO:0000256" key="3">
    <source>
        <dbReference type="ARBA" id="ARBA00022528"/>
    </source>
</evidence>
<organism evidence="11 12">
    <name type="scientific">Cuscuta australis</name>
    <dbReference type="NCBI Taxonomy" id="267555"/>
    <lineage>
        <taxon>Eukaryota</taxon>
        <taxon>Viridiplantae</taxon>
        <taxon>Streptophyta</taxon>
        <taxon>Embryophyta</taxon>
        <taxon>Tracheophyta</taxon>
        <taxon>Spermatophyta</taxon>
        <taxon>Magnoliopsida</taxon>
        <taxon>eudicotyledons</taxon>
        <taxon>Gunneridae</taxon>
        <taxon>Pentapetalae</taxon>
        <taxon>asterids</taxon>
        <taxon>lamiids</taxon>
        <taxon>Solanales</taxon>
        <taxon>Convolvulaceae</taxon>
        <taxon>Cuscuteae</taxon>
        <taxon>Cuscuta</taxon>
        <taxon>Cuscuta subgen. Grammica</taxon>
        <taxon>Cuscuta sect. Cleistogrammica</taxon>
    </lineage>
</organism>
<feature type="transmembrane region" description="Helical" evidence="10">
    <location>
        <begin position="261"/>
        <end position="283"/>
    </location>
</feature>
<dbReference type="InterPro" id="IPR044878">
    <property type="entry name" value="UbiA_sf"/>
</dbReference>
<proteinExistence type="inferred from homology"/>
<evidence type="ECO:0000256" key="7">
    <source>
        <dbReference type="ARBA" id="ARBA00022946"/>
    </source>
</evidence>